<proteinExistence type="inferred from homology"/>
<evidence type="ECO:0000256" key="4">
    <source>
        <dbReference type="ARBA" id="ARBA00023125"/>
    </source>
</evidence>
<dbReference type="PANTHER" id="PTHR43133">
    <property type="entry name" value="RNA POLYMERASE ECF-TYPE SIGMA FACTO"/>
    <property type="match status" value="1"/>
</dbReference>
<feature type="domain" description="RNA polymerase sigma-70 region 2" evidence="6">
    <location>
        <begin position="15"/>
        <end position="81"/>
    </location>
</feature>
<gene>
    <name evidence="8" type="ORF">CLV70_10664</name>
</gene>
<dbReference type="InterPro" id="IPR013249">
    <property type="entry name" value="RNA_pol_sigma70_r4_t2"/>
</dbReference>
<dbReference type="InterPro" id="IPR013325">
    <property type="entry name" value="RNA_pol_sigma_r2"/>
</dbReference>
<dbReference type="AlphaFoldDB" id="A0A2T0S7E5"/>
<sequence>MPTDDEDARERFEALFTDHYPELIRFAGRRVGRDSAADIVAGTFLIAWRRFAEMPADHARAWLYATARHVIANELRSRNRRERLSARLETTEAGWAEDASGPVGEQLRVQRVLAGLSAMDQEVLRLSEWEDLDVAEMAIVLGCTRTAAKVRLHRARRRFAARLLAAEQPVPNQRVTPPVVTRSRSQA</sequence>
<dbReference type="RefSeq" id="WP_106127007.1">
    <property type="nucleotide sequence ID" value="NZ_PVZG01000006.1"/>
</dbReference>
<evidence type="ECO:0000313" key="9">
    <source>
        <dbReference type="Proteomes" id="UP000239209"/>
    </source>
</evidence>
<keyword evidence="9" id="KW-1185">Reference proteome</keyword>
<dbReference type="Gene3D" id="1.10.1740.10">
    <property type="match status" value="1"/>
</dbReference>
<dbReference type="Proteomes" id="UP000239209">
    <property type="component" value="Unassembled WGS sequence"/>
</dbReference>
<dbReference type="Gene3D" id="1.10.10.10">
    <property type="entry name" value="Winged helix-like DNA-binding domain superfamily/Winged helix DNA-binding domain"/>
    <property type="match status" value="1"/>
</dbReference>
<dbReference type="GO" id="GO:0003677">
    <property type="term" value="F:DNA binding"/>
    <property type="evidence" value="ECO:0007669"/>
    <property type="project" value="UniProtKB-KW"/>
</dbReference>
<dbReference type="PANTHER" id="PTHR43133:SF8">
    <property type="entry name" value="RNA POLYMERASE SIGMA FACTOR HI_1459-RELATED"/>
    <property type="match status" value="1"/>
</dbReference>
<protein>
    <submittedName>
        <fullName evidence="8">RNA polymerase ECF family sigma subunit</fullName>
    </submittedName>
</protein>
<comment type="similarity">
    <text evidence="1">Belongs to the sigma-70 factor family. ECF subfamily.</text>
</comment>
<accession>A0A2T0S7E5</accession>
<evidence type="ECO:0000256" key="3">
    <source>
        <dbReference type="ARBA" id="ARBA00023082"/>
    </source>
</evidence>
<keyword evidence="4" id="KW-0238">DNA-binding</keyword>
<dbReference type="NCBIfam" id="TIGR02937">
    <property type="entry name" value="sigma70-ECF"/>
    <property type="match status" value="1"/>
</dbReference>
<dbReference type="InterPro" id="IPR039425">
    <property type="entry name" value="RNA_pol_sigma-70-like"/>
</dbReference>
<keyword evidence="3" id="KW-0731">Sigma factor</keyword>
<evidence type="ECO:0000259" key="6">
    <source>
        <dbReference type="Pfam" id="PF04542"/>
    </source>
</evidence>
<dbReference type="Pfam" id="PF08281">
    <property type="entry name" value="Sigma70_r4_2"/>
    <property type="match status" value="1"/>
</dbReference>
<dbReference type="GO" id="GO:0016987">
    <property type="term" value="F:sigma factor activity"/>
    <property type="evidence" value="ECO:0007669"/>
    <property type="project" value="UniProtKB-KW"/>
</dbReference>
<dbReference type="Pfam" id="PF04542">
    <property type="entry name" value="Sigma70_r2"/>
    <property type="match status" value="1"/>
</dbReference>
<dbReference type="SUPFAM" id="SSF88946">
    <property type="entry name" value="Sigma2 domain of RNA polymerase sigma factors"/>
    <property type="match status" value="1"/>
</dbReference>
<dbReference type="InterPro" id="IPR013324">
    <property type="entry name" value="RNA_pol_sigma_r3/r4-like"/>
</dbReference>
<dbReference type="EMBL" id="PVZG01000006">
    <property type="protein sequence ID" value="PRY29347.1"/>
    <property type="molecule type" value="Genomic_DNA"/>
</dbReference>
<dbReference type="GO" id="GO:0006352">
    <property type="term" value="P:DNA-templated transcription initiation"/>
    <property type="evidence" value="ECO:0007669"/>
    <property type="project" value="InterPro"/>
</dbReference>
<dbReference type="InterPro" id="IPR014284">
    <property type="entry name" value="RNA_pol_sigma-70_dom"/>
</dbReference>
<dbReference type="InterPro" id="IPR036388">
    <property type="entry name" value="WH-like_DNA-bd_sf"/>
</dbReference>
<dbReference type="SUPFAM" id="SSF88659">
    <property type="entry name" value="Sigma3 and sigma4 domains of RNA polymerase sigma factors"/>
    <property type="match status" value="1"/>
</dbReference>
<dbReference type="InterPro" id="IPR007627">
    <property type="entry name" value="RNA_pol_sigma70_r2"/>
</dbReference>
<dbReference type="OrthoDB" id="4184921at2"/>
<evidence type="ECO:0000256" key="2">
    <source>
        <dbReference type="ARBA" id="ARBA00023015"/>
    </source>
</evidence>
<organism evidence="8 9">
    <name type="scientific">Pseudosporangium ferrugineum</name>
    <dbReference type="NCBI Taxonomy" id="439699"/>
    <lineage>
        <taxon>Bacteria</taxon>
        <taxon>Bacillati</taxon>
        <taxon>Actinomycetota</taxon>
        <taxon>Actinomycetes</taxon>
        <taxon>Micromonosporales</taxon>
        <taxon>Micromonosporaceae</taxon>
        <taxon>Pseudosporangium</taxon>
    </lineage>
</organism>
<evidence type="ECO:0000313" key="8">
    <source>
        <dbReference type="EMBL" id="PRY29347.1"/>
    </source>
</evidence>
<keyword evidence="2" id="KW-0805">Transcription regulation</keyword>
<evidence type="ECO:0000256" key="5">
    <source>
        <dbReference type="ARBA" id="ARBA00023163"/>
    </source>
</evidence>
<evidence type="ECO:0000256" key="1">
    <source>
        <dbReference type="ARBA" id="ARBA00010641"/>
    </source>
</evidence>
<keyword evidence="5" id="KW-0804">Transcription</keyword>
<evidence type="ECO:0000259" key="7">
    <source>
        <dbReference type="Pfam" id="PF08281"/>
    </source>
</evidence>
<reference evidence="8 9" key="1">
    <citation type="submission" date="2018-03" db="EMBL/GenBank/DDBJ databases">
        <title>Genomic Encyclopedia of Archaeal and Bacterial Type Strains, Phase II (KMG-II): from individual species to whole genera.</title>
        <authorList>
            <person name="Goeker M."/>
        </authorList>
    </citation>
    <scope>NUCLEOTIDE SEQUENCE [LARGE SCALE GENOMIC DNA]</scope>
    <source>
        <strain evidence="8 9">DSM 45348</strain>
    </source>
</reference>
<feature type="domain" description="RNA polymerase sigma factor 70 region 4 type 2" evidence="7">
    <location>
        <begin position="107"/>
        <end position="158"/>
    </location>
</feature>
<comment type="caution">
    <text evidence="8">The sequence shown here is derived from an EMBL/GenBank/DDBJ whole genome shotgun (WGS) entry which is preliminary data.</text>
</comment>
<name>A0A2T0S7E5_9ACTN</name>